<feature type="region of interest" description="Disordered" evidence="1">
    <location>
        <begin position="168"/>
        <end position="190"/>
    </location>
</feature>
<gene>
    <name evidence="2" type="ORF">RD792_017101</name>
</gene>
<feature type="compositionally biased region" description="Basic and acidic residues" evidence="1">
    <location>
        <begin position="15"/>
        <end position="31"/>
    </location>
</feature>
<protein>
    <submittedName>
        <fullName evidence="2">Uncharacterized protein</fullName>
    </submittedName>
</protein>
<reference evidence="2 3" key="1">
    <citation type="journal article" date="2023" name="bioRxiv">
        <title>Genome report: Whole genome sequence and annotation of Penstemon davidsonii.</title>
        <authorList>
            <person name="Ostevik K.L."/>
            <person name="Alabady M."/>
            <person name="Zhang M."/>
            <person name="Rausher M.D."/>
        </authorList>
    </citation>
    <scope>NUCLEOTIDE SEQUENCE [LARGE SCALE GENOMIC DNA]</scope>
    <source>
        <strain evidence="2">DNT005</strain>
        <tissue evidence="2">Whole leaf</tissue>
    </source>
</reference>
<evidence type="ECO:0000313" key="2">
    <source>
        <dbReference type="EMBL" id="KAK4477838.1"/>
    </source>
</evidence>
<feature type="region of interest" description="Disordered" evidence="1">
    <location>
        <begin position="1"/>
        <end position="34"/>
    </location>
</feature>
<feature type="compositionally biased region" description="Basic and acidic residues" evidence="1">
    <location>
        <begin position="174"/>
        <end position="190"/>
    </location>
</feature>
<name>A0ABR0CMR8_9LAMI</name>
<dbReference type="Proteomes" id="UP001291926">
    <property type="component" value="Unassembled WGS sequence"/>
</dbReference>
<accession>A0ABR0CMR8</accession>
<sequence>MAVNLESPKASSSFSKEHNNFHSKSDSEHPSSPRTFSNLKKIDSKLLLQLTFDTIDEVEHFFNAYGKELGFDVRRHSLKKRMAIVRGRPVLVKYFDYGWDKTIAGTILQDYAKSIFYSVNSERERLSEMNKQWMKPSFLSSKAKGAYPKSLKGVKKLSKMVEHEIASKFQDGGDSDHAEENECDPPVKEYNVRDPKKLMARGAPRAKPQHCGLCGTRLFHGNGI</sequence>
<evidence type="ECO:0000313" key="3">
    <source>
        <dbReference type="Proteomes" id="UP001291926"/>
    </source>
</evidence>
<organism evidence="2 3">
    <name type="scientific">Penstemon davidsonii</name>
    <dbReference type="NCBI Taxonomy" id="160366"/>
    <lineage>
        <taxon>Eukaryota</taxon>
        <taxon>Viridiplantae</taxon>
        <taxon>Streptophyta</taxon>
        <taxon>Embryophyta</taxon>
        <taxon>Tracheophyta</taxon>
        <taxon>Spermatophyta</taxon>
        <taxon>Magnoliopsida</taxon>
        <taxon>eudicotyledons</taxon>
        <taxon>Gunneridae</taxon>
        <taxon>Pentapetalae</taxon>
        <taxon>asterids</taxon>
        <taxon>lamiids</taxon>
        <taxon>Lamiales</taxon>
        <taxon>Plantaginaceae</taxon>
        <taxon>Cheloneae</taxon>
        <taxon>Penstemon</taxon>
    </lineage>
</organism>
<keyword evidence="3" id="KW-1185">Reference proteome</keyword>
<evidence type="ECO:0000256" key="1">
    <source>
        <dbReference type="SAM" id="MobiDB-lite"/>
    </source>
</evidence>
<proteinExistence type="predicted"/>
<comment type="caution">
    <text evidence="2">The sequence shown here is derived from an EMBL/GenBank/DDBJ whole genome shotgun (WGS) entry which is preliminary data.</text>
</comment>
<dbReference type="EMBL" id="JAYDYQ010002688">
    <property type="protein sequence ID" value="KAK4477838.1"/>
    <property type="molecule type" value="Genomic_DNA"/>
</dbReference>